<evidence type="ECO:0000259" key="2">
    <source>
        <dbReference type="PROSITE" id="PS51175"/>
    </source>
</evidence>
<accession>A0A895YI34</accession>
<dbReference type="Pfam" id="PF16990">
    <property type="entry name" value="CBM_35"/>
    <property type="match status" value="1"/>
</dbReference>
<feature type="signal peptide" evidence="1">
    <location>
        <begin position="1"/>
        <end position="29"/>
    </location>
</feature>
<dbReference type="Gene3D" id="3.20.20.80">
    <property type="entry name" value="Glycosidases"/>
    <property type="match status" value="1"/>
</dbReference>
<gene>
    <name evidence="3" type="ORF">JQS43_22360</name>
</gene>
<dbReference type="Gene3D" id="2.60.120.260">
    <property type="entry name" value="Galactose-binding domain-like"/>
    <property type="match status" value="3"/>
</dbReference>
<evidence type="ECO:0000256" key="1">
    <source>
        <dbReference type="SAM" id="SignalP"/>
    </source>
</evidence>
<protein>
    <recommendedName>
        <fullName evidence="2">CBM6 domain-containing protein</fullName>
    </recommendedName>
</protein>
<sequence>MAKLSVPRARLTAPAIATVAALTAGAVVAAAPVAQGQEPAPQQLVVDLGERTGAFHGAASGVLYGLSEDGVPSDNTLEPLRMTTVNQKPPAGAQHPNGDALVVADAFFRTGGEYIQINVQDMYAEWTYENVGGEIPCNDVCFDDYMEKLAWVVDEVANSPYADQIVYVPFNEPDYIWYETSAGNPAQYEARMGQLLDHWQTAVEYIREHHEGARVMGTNDAIFRERNYGDFLAFARDNDVLPDFTSWHQLDSSSMDPNNPNYFRNTYEVYRNLERELGIEPIPININEYAGNRDLTVPGQLVQWVSMFEEAKVDAGGKAYWTAAGLLAGDVVETNKPGAGWWFYKMYADMHGGDTVAVTRPDTTSLDALDAIAAIDDTRRQARIVAGGTPDPFDVVIENIDPAIFGDSVHVTLAASTWSGQNSDAPPPAVLFEDDLTPEGGALTIPVGGLGFDGDGAPNVDEMAAYEIILSPGGVGERTAVEQPWQASYEAENATITNGRVATHGTQQNWNAAAASGTQDVRDLNQPDSAVTFDVEVPEAGDYTLGIMYANQTGQPAQQVLTVNGEQAQFVDYQATMHWQWRTRVDVVVELDAGENQIQLAKSHPELGTATSEASIDRIDLAQVPTGPVTREYEAERSQTSGNVSYHYDQPQQSGAGFITLQSGGEALFSVYAEEDGYYDLEFIHNSPGRPGSVAADIELDRRPVAGAVLRANPGGGSFFKGDEHRLFLSAGVNRVTVEPSASTPVRLDKINVTRATTGPQPVQTVEAQDAELAGSAVVEGHAAASGGEYVGWIGQGPENNLSFDVEVAEAGDYQLVVHYSNDERDTGHPYNADIISRPIDITVNGGDSERFWFKNTWSWGNWWAVGVPVTLEAGTNTITMYNDPANSDTAEGCPDPCMPLLDSVWAPNLDRFELAPVRIG</sequence>
<dbReference type="Proteomes" id="UP000662857">
    <property type="component" value="Chromosome"/>
</dbReference>
<keyword evidence="4" id="KW-1185">Reference proteome</keyword>
<dbReference type="RefSeq" id="WP_239676345.1">
    <property type="nucleotide sequence ID" value="NZ_CP070499.1"/>
</dbReference>
<dbReference type="PROSITE" id="PS51175">
    <property type="entry name" value="CBM6"/>
    <property type="match status" value="2"/>
</dbReference>
<organism evidence="3 4">
    <name type="scientific">Natronosporangium hydrolyticum</name>
    <dbReference type="NCBI Taxonomy" id="2811111"/>
    <lineage>
        <taxon>Bacteria</taxon>
        <taxon>Bacillati</taxon>
        <taxon>Actinomycetota</taxon>
        <taxon>Actinomycetes</taxon>
        <taxon>Micromonosporales</taxon>
        <taxon>Micromonosporaceae</taxon>
        <taxon>Natronosporangium</taxon>
    </lineage>
</organism>
<dbReference type="InterPro" id="IPR017853">
    <property type="entry name" value="GH"/>
</dbReference>
<dbReference type="CDD" id="cd04081">
    <property type="entry name" value="CBM35_galactosidase-like"/>
    <property type="match status" value="1"/>
</dbReference>
<keyword evidence="1" id="KW-0732">Signal</keyword>
<reference evidence="3" key="1">
    <citation type="submission" date="2021-02" db="EMBL/GenBank/DDBJ databases">
        <title>Natrosporangium hydrolyticum gen. nov., sp. nov, a haloalkaliphilic actinobacterium from a soda solonchak soil.</title>
        <authorList>
            <person name="Sorokin D.Y."/>
            <person name="Khijniak T.V."/>
            <person name="Zakharycheva A.P."/>
            <person name="Boueva O.V."/>
            <person name="Ariskina E.V."/>
            <person name="Hahnke R.L."/>
            <person name="Bunk B."/>
            <person name="Sproer C."/>
            <person name="Schumann P."/>
            <person name="Evtushenko L.I."/>
            <person name="Kublanov I.V."/>
        </authorList>
    </citation>
    <scope>NUCLEOTIDE SEQUENCE</scope>
    <source>
        <strain evidence="3">DSM 106523</strain>
    </source>
</reference>
<dbReference type="KEGG" id="nhy:JQS43_22360"/>
<evidence type="ECO:0000313" key="3">
    <source>
        <dbReference type="EMBL" id="QSB14226.1"/>
    </source>
</evidence>
<dbReference type="EMBL" id="CP070499">
    <property type="protein sequence ID" value="QSB14226.1"/>
    <property type="molecule type" value="Genomic_DNA"/>
</dbReference>
<name>A0A895YI34_9ACTN</name>
<dbReference type="AlphaFoldDB" id="A0A895YI34"/>
<dbReference type="InterPro" id="IPR005084">
    <property type="entry name" value="CBM6"/>
</dbReference>
<feature type="domain" description="CBM6" evidence="2">
    <location>
        <begin position="487"/>
        <end position="622"/>
    </location>
</feature>
<dbReference type="SUPFAM" id="SSF51445">
    <property type="entry name" value="(Trans)glycosidases"/>
    <property type="match status" value="1"/>
</dbReference>
<evidence type="ECO:0000313" key="4">
    <source>
        <dbReference type="Proteomes" id="UP000662857"/>
    </source>
</evidence>
<dbReference type="InterPro" id="IPR008979">
    <property type="entry name" value="Galactose-bd-like_sf"/>
</dbReference>
<dbReference type="GO" id="GO:0030246">
    <property type="term" value="F:carbohydrate binding"/>
    <property type="evidence" value="ECO:0007669"/>
    <property type="project" value="InterPro"/>
</dbReference>
<feature type="domain" description="CBM6" evidence="2">
    <location>
        <begin position="764"/>
        <end position="916"/>
    </location>
</feature>
<proteinExistence type="predicted"/>
<feature type="chain" id="PRO_5039303580" description="CBM6 domain-containing protein" evidence="1">
    <location>
        <begin position="30"/>
        <end position="921"/>
    </location>
</feature>
<dbReference type="SUPFAM" id="SSF49785">
    <property type="entry name" value="Galactose-binding domain-like"/>
    <property type="match status" value="3"/>
</dbReference>